<dbReference type="PANTHER" id="PTHR32134">
    <property type="entry name" value="FNIP REPEAT-CONTAINING PROTEIN"/>
    <property type="match status" value="1"/>
</dbReference>
<name>F0ZZU9_DICPU</name>
<dbReference type="VEuPathDB" id="AmoebaDB:DICPUDRAFT_92962"/>
<sequence length="313" mass="35885">MYHNVSLLPGSLPETLTYLKLGGHYNQPITPNLLPKYLQKISFGPNFNSLFVPSENIHTVVFGKSMLCEPHNFTKNVRCVEVKNSRYLELPHTINELIIHSKNKSYRRFPHDLTYLSLSRPSEFTNNELSPLTNLRHLDLFGGDLIFQVDQIPISIVSLTLDDLNSNDPLDLGPLVNLEYFSLGDTHHKIMKLPSTLRALKFNSDQSEVFAKEIFPASLEILQLPRYHVQPLSNSWLPSSLKTLIHLGEPVIGEDYRRPNLSKFYIGHLNESILVHSPAFVADNLDIIKTYKTVYDIIIENLLDYHLPFQKKK</sequence>
<dbReference type="EMBL" id="GL871322">
    <property type="protein sequence ID" value="EGC30529.1"/>
    <property type="molecule type" value="Genomic_DNA"/>
</dbReference>
<dbReference type="PANTHER" id="PTHR32134:SF169">
    <property type="entry name" value="FNIP REPEAT-CONTAINING PROTEIN-RELATED"/>
    <property type="match status" value="1"/>
</dbReference>
<reference evidence="3" key="1">
    <citation type="journal article" date="2011" name="Genome Biol.">
        <title>Comparative genomics of the social amoebae Dictyostelium discoideum and Dictyostelium purpureum.</title>
        <authorList>
            <consortium name="US DOE Joint Genome Institute (JGI-PGF)"/>
            <person name="Sucgang R."/>
            <person name="Kuo A."/>
            <person name="Tian X."/>
            <person name="Salerno W."/>
            <person name="Parikh A."/>
            <person name="Feasley C.L."/>
            <person name="Dalin E."/>
            <person name="Tu H."/>
            <person name="Huang E."/>
            <person name="Barry K."/>
            <person name="Lindquist E."/>
            <person name="Shapiro H."/>
            <person name="Bruce D."/>
            <person name="Schmutz J."/>
            <person name="Salamov A."/>
            <person name="Fey P."/>
            <person name="Gaudet P."/>
            <person name="Anjard C."/>
            <person name="Babu M.M."/>
            <person name="Basu S."/>
            <person name="Bushmanova Y."/>
            <person name="van der Wel H."/>
            <person name="Katoh-Kurasawa M."/>
            <person name="Dinh C."/>
            <person name="Coutinho P.M."/>
            <person name="Saito T."/>
            <person name="Elias M."/>
            <person name="Schaap P."/>
            <person name="Kay R.R."/>
            <person name="Henrissat B."/>
            <person name="Eichinger L."/>
            <person name="Rivero F."/>
            <person name="Putnam N.H."/>
            <person name="West C.M."/>
            <person name="Loomis W.F."/>
            <person name="Chisholm R.L."/>
            <person name="Shaulsky G."/>
            <person name="Strassmann J.E."/>
            <person name="Queller D.C."/>
            <person name="Kuspa A."/>
            <person name="Grigoriev I.V."/>
        </authorList>
    </citation>
    <scope>NUCLEOTIDE SEQUENCE [LARGE SCALE GENOMIC DNA]</scope>
    <source>
        <strain evidence="3">QSDP1</strain>
    </source>
</reference>
<gene>
    <name evidence="2" type="ORF">DICPUDRAFT_92962</name>
</gene>
<dbReference type="InterPro" id="IPR008615">
    <property type="entry name" value="FNIP"/>
</dbReference>
<dbReference type="InterPro" id="IPR051251">
    <property type="entry name" value="STK_FNIP-Repeat"/>
</dbReference>
<accession>F0ZZU9</accession>
<keyword evidence="1" id="KW-0677">Repeat</keyword>
<dbReference type="AlphaFoldDB" id="F0ZZU9"/>
<dbReference type="SUPFAM" id="SSF52058">
    <property type="entry name" value="L domain-like"/>
    <property type="match status" value="1"/>
</dbReference>
<protein>
    <submittedName>
        <fullName evidence="2">Expressed protein</fullName>
    </submittedName>
</protein>
<dbReference type="InParanoid" id="F0ZZU9"/>
<keyword evidence="3" id="KW-1185">Reference proteome</keyword>
<dbReference type="Pfam" id="PF05725">
    <property type="entry name" value="FNIP"/>
    <property type="match status" value="2"/>
</dbReference>
<dbReference type="Proteomes" id="UP000001064">
    <property type="component" value="Unassembled WGS sequence"/>
</dbReference>
<organism evidence="2 3">
    <name type="scientific">Dictyostelium purpureum</name>
    <name type="common">Slime mold</name>
    <dbReference type="NCBI Taxonomy" id="5786"/>
    <lineage>
        <taxon>Eukaryota</taxon>
        <taxon>Amoebozoa</taxon>
        <taxon>Evosea</taxon>
        <taxon>Eumycetozoa</taxon>
        <taxon>Dictyostelia</taxon>
        <taxon>Dictyosteliales</taxon>
        <taxon>Dictyosteliaceae</taxon>
        <taxon>Dictyostelium</taxon>
    </lineage>
</organism>
<proteinExistence type="predicted"/>
<evidence type="ECO:0000313" key="3">
    <source>
        <dbReference type="Proteomes" id="UP000001064"/>
    </source>
</evidence>
<dbReference type="GeneID" id="10510345"/>
<evidence type="ECO:0000256" key="1">
    <source>
        <dbReference type="ARBA" id="ARBA00022737"/>
    </source>
</evidence>
<evidence type="ECO:0000313" key="2">
    <source>
        <dbReference type="EMBL" id="EGC30529.1"/>
    </source>
</evidence>
<dbReference type="OrthoDB" id="24028at2759"/>
<dbReference type="KEGG" id="dpp:DICPUDRAFT_92962"/>
<dbReference type="RefSeq" id="XP_003292952.1">
    <property type="nucleotide sequence ID" value="XM_003292904.1"/>
</dbReference>